<dbReference type="GO" id="GO:0016020">
    <property type="term" value="C:membrane"/>
    <property type="evidence" value="ECO:0007669"/>
    <property type="project" value="UniProtKB-SubCell"/>
</dbReference>
<dbReference type="PANTHER" id="PTHR12127">
    <property type="entry name" value="MUCOLIPIN"/>
    <property type="match status" value="1"/>
</dbReference>
<name>A0A9W7C4F7_9STRA</name>
<evidence type="ECO:0000259" key="6">
    <source>
        <dbReference type="Pfam" id="PF08016"/>
    </source>
</evidence>
<keyword evidence="8" id="KW-1185">Reference proteome</keyword>
<evidence type="ECO:0000313" key="7">
    <source>
        <dbReference type="EMBL" id="GMH98063.1"/>
    </source>
</evidence>
<dbReference type="GO" id="GO:0072345">
    <property type="term" value="F:NAADP-sensitive calcium-release channel activity"/>
    <property type="evidence" value="ECO:0007669"/>
    <property type="project" value="TreeGrafter"/>
</dbReference>
<proteinExistence type="predicted"/>
<feature type="transmembrane region" description="Helical" evidence="5">
    <location>
        <begin position="454"/>
        <end position="476"/>
    </location>
</feature>
<dbReference type="Gene3D" id="1.10.287.70">
    <property type="match status" value="1"/>
</dbReference>
<evidence type="ECO:0000256" key="1">
    <source>
        <dbReference type="ARBA" id="ARBA00004141"/>
    </source>
</evidence>
<dbReference type="EMBL" id="BRXY01000508">
    <property type="protein sequence ID" value="GMH98063.1"/>
    <property type="molecule type" value="Genomic_DNA"/>
</dbReference>
<evidence type="ECO:0000256" key="3">
    <source>
        <dbReference type="ARBA" id="ARBA00022989"/>
    </source>
</evidence>
<dbReference type="OrthoDB" id="263481at2759"/>
<organism evidence="7 8">
    <name type="scientific">Triparma strigata</name>
    <dbReference type="NCBI Taxonomy" id="1606541"/>
    <lineage>
        <taxon>Eukaryota</taxon>
        <taxon>Sar</taxon>
        <taxon>Stramenopiles</taxon>
        <taxon>Ochrophyta</taxon>
        <taxon>Bolidophyceae</taxon>
        <taxon>Parmales</taxon>
        <taxon>Triparmaceae</taxon>
        <taxon>Triparma</taxon>
    </lineage>
</organism>
<comment type="caution">
    <text evidence="7">The sequence shown here is derived from an EMBL/GenBank/DDBJ whole genome shotgun (WGS) entry which is preliminary data.</text>
</comment>
<keyword evidence="3 5" id="KW-1133">Transmembrane helix</keyword>
<accession>A0A9W7C4F7</accession>
<dbReference type="InterPro" id="IPR013122">
    <property type="entry name" value="PKD1_2_channel"/>
</dbReference>
<feature type="domain" description="Polycystin cation channel PKD1/PKD2" evidence="6">
    <location>
        <begin position="369"/>
        <end position="482"/>
    </location>
</feature>
<dbReference type="Pfam" id="PF08016">
    <property type="entry name" value="PKD_channel"/>
    <property type="match status" value="1"/>
</dbReference>
<dbReference type="Proteomes" id="UP001165085">
    <property type="component" value="Unassembled WGS sequence"/>
</dbReference>
<dbReference type="PANTHER" id="PTHR12127:SF7">
    <property type="entry name" value="SD02261P"/>
    <property type="match status" value="1"/>
</dbReference>
<evidence type="ECO:0000256" key="2">
    <source>
        <dbReference type="ARBA" id="ARBA00022692"/>
    </source>
</evidence>
<reference evidence="8" key="1">
    <citation type="journal article" date="2023" name="Commun. Biol.">
        <title>Genome analysis of Parmales, the sister group of diatoms, reveals the evolutionary specialization of diatoms from phago-mixotrophs to photoautotrophs.</title>
        <authorList>
            <person name="Ban H."/>
            <person name="Sato S."/>
            <person name="Yoshikawa S."/>
            <person name="Yamada K."/>
            <person name="Nakamura Y."/>
            <person name="Ichinomiya M."/>
            <person name="Sato N."/>
            <person name="Blanc-Mathieu R."/>
            <person name="Endo H."/>
            <person name="Kuwata A."/>
            <person name="Ogata H."/>
        </authorList>
    </citation>
    <scope>NUCLEOTIDE SEQUENCE [LARGE SCALE GENOMIC DNA]</scope>
    <source>
        <strain evidence="8">NIES 3701</strain>
    </source>
</reference>
<feature type="transmembrane region" description="Helical" evidence="5">
    <location>
        <begin position="355"/>
        <end position="373"/>
    </location>
</feature>
<feature type="transmembrane region" description="Helical" evidence="5">
    <location>
        <begin position="323"/>
        <end position="343"/>
    </location>
</feature>
<feature type="transmembrane region" description="Helical" evidence="5">
    <location>
        <begin position="249"/>
        <end position="272"/>
    </location>
</feature>
<keyword evidence="4 5" id="KW-0472">Membrane</keyword>
<comment type="subcellular location">
    <subcellularLocation>
        <location evidence="1">Membrane</location>
        <topology evidence="1">Multi-pass membrane protein</topology>
    </subcellularLocation>
</comment>
<sequence>MALLAPMKLLIHLGLILVMTYLIFDNSYRINRYSIGTLNNLCNAFLPEDCRGDDNGCRDPTTYDDDRYCRLGRKNATLDSVSAVADAYYTTITRDSLAGYSLLTSRNITDDRSETFHKLDATSLSPLSPLPLKMTVNSYPSGGDPSSTSSSTYNITTSDFGPLDPRHNTGLSIKEFYARLSSFKLSLFLADSVPVSSNTDHLPTACYVWSIDVNYVDENESHLRVWVSADVTGRCDDMDNKEEPGSLNFVLHALLICLSCILALILCAELAISIRDIAICKKLINTDETVFNRLPFMLQSTLRRNGGDLKNLDWKFYIRFIQLWDIFLLFACGAVIMSCAGHMLGDDLFTSDVDFFFTGFGCACLYFSTAKYFQNSRCLYAIVLLVARAAPEVAAILVGASPLFLAYGLLGTTAFGANSTRFSSLLSSLTTLFSLMNGDIILETLDVVRLNSPIFGTMYIVSFFFLFTYFFLNVVLTVVEESLWLLNAEVEQQIGGTEDVRRSSSRHFLSRRASGRISRHSEILRKSRASFSEGRHSRLSFRRRLLQSEWTEHINDLLIELDPAEYFFGLVNLVTSWEKWSKSQTNQADRDGEGQDKFDEKKNDCRRSTIVVAVVILVVAYIASLGVGYFALINNDAGD</sequence>
<feature type="transmembrane region" description="Helical" evidence="5">
    <location>
        <begin position="610"/>
        <end position="633"/>
    </location>
</feature>
<gene>
    <name evidence="7" type="ORF">TrST_g10763</name>
</gene>
<evidence type="ECO:0000256" key="4">
    <source>
        <dbReference type="ARBA" id="ARBA00023136"/>
    </source>
</evidence>
<keyword evidence="2 5" id="KW-0812">Transmembrane</keyword>
<evidence type="ECO:0000256" key="5">
    <source>
        <dbReference type="SAM" id="Phobius"/>
    </source>
</evidence>
<feature type="transmembrane region" description="Helical" evidence="5">
    <location>
        <begin position="393"/>
        <end position="417"/>
    </location>
</feature>
<protein>
    <recommendedName>
        <fullName evidence="6">Polycystin cation channel PKD1/PKD2 domain-containing protein</fullName>
    </recommendedName>
</protein>
<evidence type="ECO:0000313" key="8">
    <source>
        <dbReference type="Proteomes" id="UP001165085"/>
    </source>
</evidence>
<dbReference type="InterPro" id="IPR039031">
    <property type="entry name" value="Mucolipin"/>
</dbReference>
<dbReference type="AlphaFoldDB" id="A0A9W7C4F7"/>